<accession>A0A4C1ZPP1</accession>
<evidence type="ECO:0000313" key="1">
    <source>
        <dbReference type="EMBL" id="GBP89688.1"/>
    </source>
</evidence>
<dbReference type="EMBL" id="BGZK01002020">
    <property type="protein sequence ID" value="GBP89688.1"/>
    <property type="molecule type" value="Genomic_DNA"/>
</dbReference>
<keyword evidence="2" id="KW-1185">Reference proteome</keyword>
<dbReference type="AlphaFoldDB" id="A0A4C1ZPP1"/>
<proteinExistence type="predicted"/>
<evidence type="ECO:0000313" key="2">
    <source>
        <dbReference type="Proteomes" id="UP000299102"/>
    </source>
</evidence>
<dbReference type="Proteomes" id="UP000299102">
    <property type="component" value="Unassembled WGS sequence"/>
</dbReference>
<name>A0A4C1ZPP1_EUMVA</name>
<reference evidence="1 2" key="1">
    <citation type="journal article" date="2019" name="Commun. Biol.">
        <title>The bagworm genome reveals a unique fibroin gene that provides high tensile strength.</title>
        <authorList>
            <person name="Kono N."/>
            <person name="Nakamura H."/>
            <person name="Ohtoshi R."/>
            <person name="Tomita M."/>
            <person name="Numata K."/>
            <person name="Arakawa K."/>
        </authorList>
    </citation>
    <scope>NUCLEOTIDE SEQUENCE [LARGE SCALE GENOMIC DNA]</scope>
</reference>
<protein>
    <submittedName>
        <fullName evidence="1">Uncharacterized protein</fullName>
    </submittedName>
</protein>
<comment type="caution">
    <text evidence="1">The sequence shown here is derived from an EMBL/GenBank/DDBJ whole genome shotgun (WGS) entry which is preliminary data.</text>
</comment>
<organism evidence="1 2">
    <name type="scientific">Eumeta variegata</name>
    <name type="common">Bagworm moth</name>
    <name type="synonym">Eumeta japonica</name>
    <dbReference type="NCBI Taxonomy" id="151549"/>
    <lineage>
        <taxon>Eukaryota</taxon>
        <taxon>Metazoa</taxon>
        <taxon>Ecdysozoa</taxon>
        <taxon>Arthropoda</taxon>
        <taxon>Hexapoda</taxon>
        <taxon>Insecta</taxon>
        <taxon>Pterygota</taxon>
        <taxon>Neoptera</taxon>
        <taxon>Endopterygota</taxon>
        <taxon>Lepidoptera</taxon>
        <taxon>Glossata</taxon>
        <taxon>Ditrysia</taxon>
        <taxon>Tineoidea</taxon>
        <taxon>Psychidae</taxon>
        <taxon>Oiketicinae</taxon>
        <taxon>Eumeta</taxon>
    </lineage>
</organism>
<sequence>MVPASVNERRLHVKAAAGPRHRYLRITRWYVGGIRMVRCGEFNATVCIATLIKRWQYADSDEVYRTKIRRINEAWIDMNNCMNEEYDTFIIFEEQTRLRATRESSIPIDIRTPEDLAREERADEGRSELPELEAAASRLYSVRVWYLSGRAGPFRASTKLATA</sequence>
<gene>
    <name evidence="1" type="ORF">EVAR_60988_1</name>
</gene>